<evidence type="ECO:0000313" key="3">
    <source>
        <dbReference type="Proteomes" id="UP001066276"/>
    </source>
</evidence>
<evidence type="ECO:0000256" key="1">
    <source>
        <dbReference type="SAM" id="MobiDB-lite"/>
    </source>
</evidence>
<dbReference type="AlphaFoldDB" id="A0AAV7NAI4"/>
<protein>
    <submittedName>
        <fullName evidence="2">Uncharacterized protein</fullName>
    </submittedName>
</protein>
<dbReference type="EMBL" id="JANPWB010000012">
    <property type="protein sequence ID" value="KAJ1111865.1"/>
    <property type="molecule type" value="Genomic_DNA"/>
</dbReference>
<feature type="compositionally biased region" description="Basic and acidic residues" evidence="1">
    <location>
        <begin position="33"/>
        <end position="77"/>
    </location>
</feature>
<gene>
    <name evidence="2" type="ORF">NDU88_000137</name>
</gene>
<organism evidence="2 3">
    <name type="scientific">Pleurodeles waltl</name>
    <name type="common">Iberian ribbed newt</name>
    <dbReference type="NCBI Taxonomy" id="8319"/>
    <lineage>
        <taxon>Eukaryota</taxon>
        <taxon>Metazoa</taxon>
        <taxon>Chordata</taxon>
        <taxon>Craniata</taxon>
        <taxon>Vertebrata</taxon>
        <taxon>Euteleostomi</taxon>
        <taxon>Amphibia</taxon>
        <taxon>Batrachia</taxon>
        <taxon>Caudata</taxon>
        <taxon>Salamandroidea</taxon>
        <taxon>Salamandridae</taxon>
        <taxon>Pleurodelinae</taxon>
        <taxon>Pleurodeles</taxon>
    </lineage>
</organism>
<sequence length="113" mass="13547">MTQKGRQGLEKCERDREKTCTKPQTEGKPSQPKPERTQDLPWRGREHVNRRWRDEENNRSRTQELRGRDILTAEQPRHIPGGTWLHNVRRYFKEGRSFLKRGEGRKRETVKGN</sequence>
<reference evidence="2" key="1">
    <citation type="journal article" date="2022" name="bioRxiv">
        <title>Sequencing and chromosome-scale assembly of the giantPleurodeles waltlgenome.</title>
        <authorList>
            <person name="Brown T."/>
            <person name="Elewa A."/>
            <person name="Iarovenko S."/>
            <person name="Subramanian E."/>
            <person name="Araus A.J."/>
            <person name="Petzold A."/>
            <person name="Susuki M."/>
            <person name="Suzuki K.-i.T."/>
            <person name="Hayashi T."/>
            <person name="Toyoda A."/>
            <person name="Oliveira C."/>
            <person name="Osipova E."/>
            <person name="Leigh N.D."/>
            <person name="Simon A."/>
            <person name="Yun M.H."/>
        </authorList>
    </citation>
    <scope>NUCLEOTIDE SEQUENCE</scope>
    <source>
        <strain evidence="2">20211129_DDA</strain>
        <tissue evidence="2">Liver</tissue>
    </source>
</reference>
<comment type="caution">
    <text evidence="2">The sequence shown here is derived from an EMBL/GenBank/DDBJ whole genome shotgun (WGS) entry which is preliminary data.</text>
</comment>
<accession>A0AAV7NAI4</accession>
<feature type="compositionally biased region" description="Basic and acidic residues" evidence="1">
    <location>
        <begin position="7"/>
        <end position="20"/>
    </location>
</feature>
<proteinExistence type="predicted"/>
<name>A0AAV7NAI4_PLEWA</name>
<feature type="region of interest" description="Disordered" evidence="1">
    <location>
        <begin position="1"/>
        <end position="82"/>
    </location>
</feature>
<dbReference type="Proteomes" id="UP001066276">
    <property type="component" value="Chromosome 8"/>
</dbReference>
<keyword evidence="3" id="KW-1185">Reference proteome</keyword>
<evidence type="ECO:0000313" key="2">
    <source>
        <dbReference type="EMBL" id="KAJ1111865.1"/>
    </source>
</evidence>